<evidence type="ECO:0000256" key="4">
    <source>
        <dbReference type="ARBA" id="ARBA00022729"/>
    </source>
</evidence>
<name>A0A1R4G0V3_9MICO</name>
<comment type="similarity">
    <text evidence="2">Belongs to the bacterial solute-binding protein 8 family.</text>
</comment>
<dbReference type="GeneID" id="303173151"/>
<reference evidence="7 8" key="1">
    <citation type="submission" date="2017-02" db="EMBL/GenBank/DDBJ databases">
        <authorList>
            <person name="Peterson S.W."/>
        </authorList>
    </citation>
    <scope>NUCLEOTIDE SEQUENCE [LARGE SCALE GENOMIC DNA]</scope>
    <source>
        <strain evidence="7 8">LMG 22410</strain>
    </source>
</reference>
<feature type="signal peptide" evidence="5">
    <location>
        <begin position="1"/>
        <end position="27"/>
    </location>
</feature>
<dbReference type="OrthoDB" id="1846031at2"/>
<dbReference type="Pfam" id="PF01497">
    <property type="entry name" value="Peripla_BP_2"/>
    <property type="match status" value="1"/>
</dbReference>
<keyword evidence="3" id="KW-0813">Transport</keyword>
<dbReference type="PROSITE" id="PS50983">
    <property type="entry name" value="FE_B12_PBP"/>
    <property type="match status" value="1"/>
</dbReference>
<evidence type="ECO:0000256" key="3">
    <source>
        <dbReference type="ARBA" id="ARBA00022448"/>
    </source>
</evidence>
<evidence type="ECO:0000259" key="6">
    <source>
        <dbReference type="PROSITE" id="PS50983"/>
    </source>
</evidence>
<feature type="chain" id="PRO_5039532053" evidence="5">
    <location>
        <begin position="28"/>
        <end position="339"/>
    </location>
</feature>
<dbReference type="InterPro" id="IPR051313">
    <property type="entry name" value="Bact_iron-sidero_bind"/>
</dbReference>
<feature type="domain" description="Fe/B12 periplasmic-binding" evidence="6">
    <location>
        <begin position="63"/>
        <end position="339"/>
    </location>
</feature>
<dbReference type="GO" id="GO:1901678">
    <property type="term" value="P:iron coordination entity transport"/>
    <property type="evidence" value="ECO:0007669"/>
    <property type="project" value="UniProtKB-ARBA"/>
</dbReference>
<evidence type="ECO:0000313" key="8">
    <source>
        <dbReference type="Proteomes" id="UP000195787"/>
    </source>
</evidence>
<sequence>MLKSKRIGALVAAFAASALVLSGCASSGGDGDEQQTGPAEEGAFPITIEHAYGETTLEQAPEGVIAWGWGSADAMLALDVVPAAMQQQAYGGNEEGVLPWAAEKISELGAETPTVLETTTGEVPIEQVAAVDADVFLAPYSGLTQDEYDQLTGMGLQVIAYQGEAWTTPWRDVIATVADVLGMSDAGDELLAGINEQIQAKAAEHPEFEGKTVIHALDSQGTLFASKEADARSEFTTGIGFELSPALDALDTDEATFYTTVSPENVDQLEADVIVLYADTQEAMDAFLESEQGKLLPQHETGGIAQIVGVESVASMSPPTALSLPWGLDAYVDALAAAL</sequence>
<dbReference type="GO" id="GO:0030288">
    <property type="term" value="C:outer membrane-bounded periplasmic space"/>
    <property type="evidence" value="ECO:0007669"/>
    <property type="project" value="TreeGrafter"/>
</dbReference>
<dbReference type="SUPFAM" id="SSF53807">
    <property type="entry name" value="Helical backbone' metal receptor"/>
    <property type="match status" value="1"/>
</dbReference>
<dbReference type="InterPro" id="IPR002491">
    <property type="entry name" value="ABC_transptr_periplasmic_BD"/>
</dbReference>
<organism evidence="7 8">
    <name type="scientific">Agrococcus casei LMG 22410</name>
    <dbReference type="NCBI Taxonomy" id="1255656"/>
    <lineage>
        <taxon>Bacteria</taxon>
        <taxon>Bacillati</taxon>
        <taxon>Actinomycetota</taxon>
        <taxon>Actinomycetes</taxon>
        <taxon>Micrococcales</taxon>
        <taxon>Microbacteriaceae</taxon>
        <taxon>Agrococcus</taxon>
    </lineage>
</organism>
<protein>
    <submittedName>
        <fullName evidence="7">Iron ABC transporter permease</fullName>
    </submittedName>
</protein>
<dbReference type="RefSeq" id="WP_086992017.1">
    <property type="nucleotide sequence ID" value="NZ_FUHU01000035.1"/>
</dbReference>
<dbReference type="AlphaFoldDB" id="A0A1R4G0V3"/>
<dbReference type="PANTHER" id="PTHR30532:SF24">
    <property type="entry name" value="FERRIC ENTEROBACTIN-BINDING PERIPLASMIC PROTEIN FEPB"/>
    <property type="match status" value="1"/>
</dbReference>
<evidence type="ECO:0000256" key="2">
    <source>
        <dbReference type="ARBA" id="ARBA00008814"/>
    </source>
</evidence>
<comment type="subcellular location">
    <subcellularLocation>
        <location evidence="1">Cell envelope</location>
    </subcellularLocation>
</comment>
<dbReference type="Proteomes" id="UP000195787">
    <property type="component" value="Unassembled WGS sequence"/>
</dbReference>
<evidence type="ECO:0000256" key="1">
    <source>
        <dbReference type="ARBA" id="ARBA00004196"/>
    </source>
</evidence>
<dbReference type="EMBL" id="FUHU01000035">
    <property type="protein sequence ID" value="SJM61806.1"/>
    <property type="molecule type" value="Genomic_DNA"/>
</dbReference>
<keyword evidence="4 5" id="KW-0732">Signal</keyword>
<dbReference type="Gene3D" id="3.40.50.1980">
    <property type="entry name" value="Nitrogenase molybdenum iron protein domain"/>
    <property type="match status" value="2"/>
</dbReference>
<accession>A0A1R4G0V3</accession>
<gene>
    <name evidence="7" type="ORF">CZ674_07985</name>
</gene>
<keyword evidence="8" id="KW-1185">Reference proteome</keyword>
<evidence type="ECO:0000256" key="5">
    <source>
        <dbReference type="SAM" id="SignalP"/>
    </source>
</evidence>
<dbReference type="PANTHER" id="PTHR30532">
    <property type="entry name" value="IRON III DICITRATE-BINDING PERIPLASMIC PROTEIN"/>
    <property type="match status" value="1"/>
</dbReference>
<dbReference type="PROSITE" id="PS51257">
    <property type="entry name" value="PROKAR_LIPOPROTEIN"/>
    <property type="match status" value="1"/>
</dbReference>
<evidence type="ECO:0000313" key="7">
    <source>
        <dbReference type="EMBL" id="SJM61806.1"/>
    </source>
</evidence>
<proteinExistence type="inferred from homology"/>